<organism evidence="3 4">
    <name type="scientific">Crotalaria pallida</name>
    <name type="common">Smooth rattlebox</name>
    <name type="synonym">Crotalaria striata</name>
    <dbReference type="NCBI Taxonomy" id="3830"/>
    <lineage>
        <taxon>Eukaryota</taxon>
        <taxon>Viridiplantae</taxon>
        <taxon>Streptophyta</taxon>
        <taxon>Embryophyta</taxon>
        <taxon>Tracheophyta</taxon>
        <taxon>Spermatophyta</taxon>
        <taxon>Magnoliopsida</taxon>
        <taxon>eudicotyledons</taxon>
        <taxon>Gunneridae</taxon>
        <taxon>Pentapetalae</taxon>
        <taxon>rosids</taxon>
        <taxon>fabids</taxon>
        <taxon>Fabales</taxon>
        <taxon>Fabaceae</taxon>
        <taxon>Papilionoideae</taxon>
        <taxon>50 kb inversion clade</taxon>
        <taxon>genistoids sensu lato</taxon>
        <taxon>core genistoids</taxon>
        <taxon>Crotalarieae</taxon>
        <taxon>Crotalaria</taxon>
    </lineage>
</organism>
<dbReference type="Proteomes" id="UP001372338">
    <property type="component" value="Unassembled WGS sequence"/>
</dbReference>
<sequence length="215" mass="24621">MSTSKERKEYAEQGGKADGERVRYKYNIDSFLKLHFVIAVWTGILIIGYDNDDDEWYTRNIADASRGRVNESSNRHGHHAEAKFKRNVAVEDSESEGMLSDIDNAMLDSDKEEKNRSNNYRSSSSDDDDDGDEYAYQIKRDKRNGGKFDGSAKYHESFGSPKSERERERQEGIRGTGSDSSESEDLFSNSEKWMLHSDAEYAESRESRAETSKYS</sequence>
<evidence type="ECO:0000313" key="4">
    <source>
        <dbReference type="Proteomes" id="UP001372338"/>
    </source>
</evidence>
<feature type="compositionally biased region" description="Basic and acidic residues" evidence="1">
    <location>
        <begin position="193"/>
        <end position="215"/>
    </location>
</feature>
<accession>A0AAN9F155</accession>
<proteinExistence type="predicted"/>
<reference evidence="3 4" key="1">
    <citation type="submission" date="2024-01" db="EMBL/GenBank/DDBJ databases">
        <title>The genomes of 5 underutilized Papilionoideae crops provide insights into root nodulation and disease resistanc.</title>
        <authorList>
            <person name="Yuan L."/>
        </authorList>
    </citation>
    <scope>NUCLEOTIDE SEQUENCE [LARGE SCALE GENOMIC DNA]</scope>
    <source>
        <strain evidence="3">ZHUSHIDOU_FW_LH</strain>
        <tissue evidence="3">Leaf</tissue>
    </source>
</reference>
<keyword evidence="4" id="KW-1185">Reference proteome</keyword>
<evidence type="ECO:0000256" key="1">
    <source>
        <dbReference type="SAM" id="MobiDB-lite"/>
    </source>
</evidence>
<keyword evidence="2" id="KW-0472">Membrane</keyword>
<name>A0AAN9F155_CROPI</name>
<feature type="region of interest" description="Disordered" evidence="1">
    <location>
        <begin position="66"/>
        <end position="215"/>
    </location>
</feature>
<keyword evidence="2" id="KW-0812">Transmembrane</keyword>
<dbReference type="AlphaFoldDB" id="A0AAN9F155"/>
<feature type="transmembrane region" description="Helical" evidence="2">
    <location>
        <begin position="31"/>
        <end position="49"/>
    </location>
</feature>
<evidence type="ECO:0000256" key="2">
    <source>
        <dbReference type="SAM" id="Phobius"/>
    </source>
</evidence>
<gene>
    <name evidence="3" type="ORF">RIF29_18615</name>
</gene>
<dbReference type="EMBL" id="JAYWIO010000004">
    <property type="protein sequence ID" value="KAK7265978.1"/>
    <property type="molecule type" value="Genomic_DNA"/>
</dbReference>
<evidence type="ECO:0000313" key="3">
    <source>
        <dbReference type="EMBL" id="KAK7265978.1"/>
    </source>
</evidence>
<keyword evidence="2" id="KW-1133">Transmembrane helix</keyword>
<feature type="compositionally biased region" description="Basic and acidic residues" evidence="1">
    <location>
        <begin position="143"/>
        <end position="172"/>
    </location>
</feature>
<comment type="caution">
    <text evidence="3">The sequence shown here is derived from an EMBL/GenBank/DDBJ whole genome shotgun (WGS) entry which is preliminary data.</text>
</comment>
<protein>
    <submittedName>
        <fullName evidence="3">Uncharacterized protein</fullName>
    </submittedName>
</protein>